<feature type="compositionally biased region" description="Basic and acidic residues" evidence="3">
    <location>
        <begin position="145"/>
        <end position="155"/>
    </location>
</feature>
<evidence type="ECO:0000256" key="3">
    <source>
        <dbReference type="SAM" id="MobiDB-lite"/>
    </source>
</evidence>
<evidence type="ECO:0000259" key="4">
    <source>
        <dbReference type="PROSITE" id="PS50013"/>
    </source>
</evidence>
<dbReference type="PANTHER" id="PTHR22812">
    <property type="entry name" value="CHROMOBOX PROTEIN"/>
    <property type="match status" value="1"/>
</dbReference>
<evidence type="ECO:0000313" key="5">
    <source>
        <dbReference type="EMBL" id="KHJ89709.1"/>
    </source>
</evidence>
<accession>A0A0B1SXM6</accession>
<reference evidence="5 6" key="1">
    <citation type="submission" date="2014-03" db="EMBL/GenBank/DDBJ databases">
        <title>Draft genome of the hookworm Oesophagostomum dentatum.</title>
        <authorList>
            <person name="Mitreva M."/>
        </authorList>
    </citation>
    <scope>NUCLEOTIDE SEQUENCE [LARGE SCALE GENOMIC DNA]</scope>
    <source>
        <strain evidence="5 6">OD-Hann</strain>
    </source>
</reference>
<feature type="compositionally biased region" description="Polar residues" evidence="3">
    <location>
        <begin position="82"/>
        <end position="103"/>
    </location>
</feature>
<dbReference type="InterPro" id="IPR023780">
    <property type="entry name" value="Chromo_domain"/>
</dbReference>
<keyword evidence="2" id="KW-0539">Nucleus</keyword>
<feature type="region of interest" description="Disordered" evidence="3">
    <location>
        <begin position="53"/>
        <end position="114"/>
    </location>
</feature>
<dbReference type="Proteomes" id="UP000053660">
    <property type="component" value="Unassembled WGS sequence"/>
</dbReference>
<name>A0A0B1SXM6_OESDE</name>
<keyword evidence="6" id="KW-1185">Reference proteome</keyword>
<feature type="non-terminal residue" evidence="5">
    <location>
        <position position="1"/>
    </location>
</feature>
<proteinExistence type="predicted"/>
<dbReference type="InterPro" id="IPR016197">
    <property type="entry name" value="Chromo-like_dom_sf"/>
</dbReference>
<evidence type="ECO:0000256" key="2">
    <source>
        <dbReference type="ARBA" id="ARBA00023242"/>
    </source>
</evidence>
<feature type="region of interest" description="Disordered" evidence="3">
    <location>
        <begin position="128"/>
        <end position="170"/>
    </location>
</feature>
<comment type="subcellular location">
    <subcellularLocation>
        <location evidence="1">Nucleus</location>
    </subcellularLocation>
</comment>
<protein>
    <submittedName>
        <fullName evidence="5">Chromo' (CHRromatin Organization MOdifier) domain protein</fullName>
    </submittedName>
</protein>
<dbReference type="SUPFAM" id="SSF54160">
    <property type="entry name" value="Chromo domain-like"/>
    <property type="match status" value="1"/>
</dbReference>
<dbReference type="Gene3D" id="2.40.50.40">
    <property type="match status" value="1"/>
</dbReference>
<gene>
    <name evidence="5" type="ORF">OESDEN_10459</name>
</gene>
<feature type="compositionally biased region" description="Polar residues" evidence="3">
    <location>
        <begin position="58"/>
        <end position="73"/>
    </location>
</feature>
<dbReference type="Pfam" id="PF00385">
    <property type="entry name" value="Chromo"/>
    <property type="match status" value="1"/>
</dbReference>
<evidence type="ECO:0000256" key="1">
    <source>
        <dbReference type="ARBA" id="ARBA00004123"/>
    </source>
</evidence>
<feature type="domain" description="Chromo" evidence="4">
    <location>
        <begin position="2"/>
        <end position="51"/>
    </location>
</feature>
<dbReference type="GO" id="GO:0005634">
    <property type="term" value="C:nucleus"/>
    <property type="evidence" value="ECO:0007669"/>
    <property type="project" value="UniProtKB-SubCell"/>
</dbReference>
<organism evidence="5 6">
    <name type="scientific">Oesophagostomum dentatum</name>
    <name type="common">Nodular worm</name>
    <dbReference type="NCBI Taxonomy" id="61180"/>
    <lineage>
        <taxon>Eukaryota</taxon>
        <taxon>Metazoa</taxon>
        <taxon>Ecdysozoa</taxon>
        <taxon>Nematoda</taxon>
        <taxon>Chromadorea</taxon>
        <taxon>Rhabditida</taxon>
        <taxon>Rhabditina</taxon>
        <taxon>Rhabditomorpha</taxon>
        <taxon>Strongyloidea</taxon>
        <taxon>Strongylidae</taxon>
        <taxon>Oesophagostomum</taxon>
    </lineage>
</organism>
<dbReference type="EMBL" id="KN553852">
    <property type="protein sequence ID" value="KHJ89709.1"/>
    <property type="molecule type" value="Genomic_DNA"/>
</dbReference>
<dbReference type="InterPro" id="IPR051219">
    <property type="entry name" value="Heterochromatin_chromo-domain"/>
</dbReference>
<sequence>EYEVEAILSHEVVDDEVVYKVSWVGYPGEITELLEEDLKNCGEMLEAYKRRMKESGRTDFTSEALSDTTSVTDKPNGKDENVQANGTQPNTPKGSPSKIQQNGAGAKASPQKETNGFANDVVVLDDDDAPLKCSSSNNNKQKKHKGEDAERESQPAKRVRKAKRREIAPDDELGYNNGCIVEEYKGFSDKYTEPVVMVSYKEPLPTGFENKQGEIVPIRVIVENDAKRLVNHLVSLLSSGRH</sequence>
<dbReference type="PROSITE" id="PS50013">
    <property type="entry name" value="CHROMO_2"/>
    <property type="match status" value="1"/>
</dbReference>
<dbReference type="InterPro" id="IPR000953">
    <property type="entry name" value="Chromo/chromo_shadow_dom"/>
</dbReference>
<dbReference type="CDD" id="cd18961">
    <property type="entry name" value="CD_CEC-4_like"/>
    <property type="match status" value="1"/>
</dbReference>
<dbReference type="AlphaFoldDB" id="A0A0B1SXM6"/>
<evidence type="ECO:0000313" key="6">
    <source>
        <dbReference type="Proteomes" id="UP000053660"/>
    </source>
</evidence>
<dbReference type="OrthoDB" id="433924at2759"/>